<comment type="caution">
    <text evidence="1">The sequence shown here is derived from an EMBL/GenBank/DDBJ whole genome shotgun (WGS) entry which is preliminary data.</text>
</comment>
<evidence type="ECO:0000313" key="1">
    <source>
        <dbReference type="EMBL" id="OGE80752.1"/>
    </source>
</evidence>
<dbReference type="EMBL" id="MFEL01000018">
    <property type="protein sequence ID" value="OGE80752.1"/>
    <property type="molecule type" value="Genomic_DNA"/>
</dbReference>
<sequence>MTRPLEGLGYHALVLVAVSGFNRGQNFGVRAHEPAQKLDVLVINAGNFFLTEDAIFFDLLGDSHI</sequence>
<evidence type="ECO:0000313" key="2">
    <source>
        <dbReference type="Proteomes" id="UP000178892"/>
    </source>
</evidence>
<accession>A0A1F5NT88</accession>
<proteinExistence type="predicted"/>
<gene>
    <name evidence="1" type="ORF">A2720_04295</name>
</gene>
<dbReference type="STRING" id="1817825.A2720_04295"/>
<dbReference type="AlphaFoldDB" id="A0A1F5NT88"/>
<dbReference type="Proteomes" id="UP000178892">
    <property type="component" value="Unassembled WGS sequence"/>
</dbReference>
<reference evidence="1 2" key="1">
    <citation type="journal article" date="2016" name="Nat. Commun.">
        <title>Thousands of microbial genomes shed light on interconnected biogeochemical processes in an aquifer system.</title>
        <authorList>
            <person name="Anantharaman K."/>
            <person name="Brown C.T."/>
            <person name="Hug L.A."/>
            <person name="Sharon I."/>
            <person name="Castelle C.J."/>
            <person name="Probst A.J."/>
            <person name="Thomas B.C."/>
            <person name="Singh A."/>
            <person name="Wilkins M.J."/>
            <person name="Karaoz U."/>
            <person name="Brodie E.L."/>
            <person name="Williams K.H."/>
            <person name="Hubbard S.S."/>
            <person name="Banfield J.F."/>
        </authorList>
    </citation>
    <scope>NUCLEOTIDE SEQUENCE [LARGE SCALE GENOMIC DNA]</scope>
</reference>
<name>A0A1F5NT88_9BACT</name>
<protein>
    <submittedName>
        <fullName evidence="1">Uncharacterized protein</fullName>
    </submittedName>
</protein>
<organism evidence="1 2">
    <name type="scientific">Candidatus Doudnabacteria bacterium RIFCSPHIGHO2_01_FULL_46_24</name>
    <dbReference type="NCBI Taxonomy" id="1817825"/>
    <lineage>
        <taxon>Bacteria</taxon>
        <taxon>Candidatus Doudnaibacteriota</taxon>
    </lineage>
</organism>